<feature type="region of interest" description="Disordered" evidence="1">
    <location>
        <begin position="529"/>
        <end position="645"/>
    </location>
</feature>
<dbReference type="Proteomes" id="UP001314205">
    <property type="component" value="Unassembled WGS sequence"/>
</dbReference>
<organism evidence="2 3">
    <name type="scientific">Parnassius mnemosyne</name>
    <name type="common">clouded apollo</name>
    <dbReference type="NCBI Taxonomy" id="213953"/>
    <lineage>
        <taxon>Eukaryota</taxon>
        <taxon>Metazoa</taxon>
        <taxon>Ecdysozoa</taxon>
        <taxon>Arthropoda</taxon>
        <taxon>Hexapoda</taxon>
        <taxon>Insecta</taxon>
        <taxon>Pterygota</taxon>
        <taxon>Neoptera</taxon>
        <taxon>Endopterygota</taxon>
        <taxon>Lepidoptera</taxon>
        <taxon>Glossata</taxon>
        <taxon>Ditrysia</taxon>
        <taxon>Papilionoidea</taxon>
        <taxon>Papilionidae</taxon>
        <taxon>Parnassiinae</taxon>
        <taxon>Parnassini</taxon>
        <taxon>Parnassius</taxon>
        <taxon>Driopa</taxon>
    </lineage>
</organism>
<dbReference type="GO" id="GO:0006364">
    <property type="term" value="P:rRNA processing"/>
    <property type="evidence" value="ECO:0007669"/>
    <property type="project" value="TreeGrafter"/>
</dbReference>
<feature type="compositionally biased region" description="Acidic residues" evidence="1">
    <location>
        <begin position="555"/>
        <end position="564"/>
    </location>
</feature>
<feature type="compositionally biased region" description="Acidic residues" evidence="1">
    <location>
        <begin position="579"/>
        <end position="590"/>
    </location>
</feature>
<dbReference type="PANTHER" id="PTHR34105">
    <property type="entry name" value="PROLINE-, GLUTAMIC ACID- AND LEUCINE-RICH PROTEIN 1"/>
    <property type="match status" value="1"/>
</dbReference>
<name>A0AAV1KVC9_9NEOP</name>
<gene>
    <name evidence="2" type="ORF">PARMNEM_LOCUS7416</name>
</gene>
<comment type="caution">
    <text evidence="2">The sequence shown here is derived from an EMBL/GenBank/DDBJ whole genome shotgun (WGS) entry which is preliminary data.</text>
</comment>
<keyword evidence="3" id="KW-1185">Reference proteome</keyword>
<dbReference type="InterPro" id="IPR016024">
    <property type="entry name" value="ARM-type_fold"/>
</dbReference>
<evidence type="ECO:0008006" key="4">
    <source>
        <dbReference type="Google" id="ProtNLM"/>
    </source>
</evidence>
<feature type="compositionally biased region" description="Basic and acidic residues" evidence="1">
    <location>
        <begin position="661"/>
        <end position="693"/>
    </location>
</feature>
<dbReference type="GO" id="GO:0005634">
    <property type="term" value="C:nucleus"/>
    <property type="evidence" value="ECO:0007669"/>
    <property type="project" value="TreeGrafter"/>
</dbReference>
<feature type="compositionally biased region" description="Basic and acidic residues" evidence="1">
    <location>
        <begin position="566"/>
        <end position="578"/>
    </location>
</feature>
<dbReference type="SUPFAM" id="SSF48371">
    <property type="entry name" value="ARM repeat"/>
    <property type="match status" value="1"/>
</dbReference>
<evidence type="ECO:0000313" key="2">
    <source>
        <dbReference type="EMBL" id="CAK1586465.1"/>
    </source>
</evidence>
<reference evidence="2 3" key="1">
    <citation type="submission" date="2023-11" db="EMBL/GenBank/DDBJ databases">
        <authorList>
            <person name="Hedman E."/>
            <person name="Englund M."/>
            <person name="Stromberg M."/>
            <person name="Nyberg Akerstrom W."/>
            <person name="Nylinder S."/>
            <person name="Jareborg N."/>
            <person name="Kallberg Y."/>
            <person name="Kronander E."/>
        </authorList>
    </citation>
    <scope>NUCLEOTIDE SEQUENCE [LARGE SCALE GENOMIC DNA]</scope>
</reference>
<evidence type="ECO:0000256" key="1">
    <source>
        <dbReference type="SAM" id="MobiDB-lite"/>
    </source>
</evidence>
<dbReference type="AlphaFoldDB" id="A0AAV1KVC9"/>
<sequence length="838" mass="94267">MSQILNKVRDVDPNNSDAVKDVIASFFQNVVNHIKVNCNQWLRTLEYILNRYPKYCSTHKATTETYLSHFLSWGNYYDVIEAAKCAHSLQQVQWPQDRTATAKSAWRDQMELLCEAAHSLIDALFSDSVDMYKKSNKKNHVQPKSSSSLTAALKQISLIGSAGSTNKQELLQTRLRNVFVFIQAMIVEIYPVAKPIRPQTVLDVILRSLSVTSGKKLQTADVAAVKIQALRTLDALIACLGANLIPFSPLVFRIVMQTFRWSSDMSNDDSRAVRRSAYNSLSNWLTTLHSHRITGSSSWEDELTGHIVNDTTPPKKTVQLTMSSQSMKNLSKKARRKLQNTMLKESTIAAHMPGEKNKVTVQLETDNEVAMSALECAEVFLTVCGVFLKPTTHKVFQDHFVRECYNSNTYSDAYILSLLRVLEASRKTTPSTVPPPTQYCLHLYSVLSNNQCREISKFCSQALLDIRLHLHCSPPSLNFALEIRPEKEKIIEKQKRISDRNRAALEKLLGPDRMPVRVNEEVITIPDEPLSKKPRLDDSSDKISLSSESVCSVEISDEVTEAQDSEAPKELEQEKEITNELEPEETDSNEAEPKEVDSNEADPEEVHSKEAEPEEVHSKEAEPEEVHSNEAEPEEVDSNKNAYDNEVTNIKELVIEKVDGDVGEREIGRTESIITEKTEKSEESAESEKETIYEAKTQIPLSTSHDEIDEEERSLSMEVTYDYPNTGTEKVTVLEKMDDENLPSTNDTDDVQITCGQAVVTSQEIDLENKPKENEGKLPDIEMKVNGIDTKDVVSNGDVNEQDTIVPVNNSDKLSKSDDISIADMMADFVDEVNEQNV</sequence>
<feature type="compositionally biased region" description="Basic and acidic residues" evidence="1">
    <location>
        <begin position="604"/>
        <end position="630"/>
    </location>
</feature>
<dbReference type="PANTHER" id="PTHR34105:SF1">
    <property type="entry name" value="PROLINE-, GLUTAMIC ACID- AND LEUCINE-RICH PROTEIN 1"/>
    <property type="match status" value="1"/>
</dbReference>
<evidence type="ECO:0000313" key="3">
    <source>
        <dbReference type="Proteomes" id="UP001314205"/>
    </source>
</evidence>
<dbReference type="EMBL" id="CAVLGL010000080">
    <property type="protein sequence ID" value="CAK1586465.1"/>
    <property type="molecule type" value="Genomic_DNA"/>
</dbReference>
<accession>A0AAV1KVC9</accession>
<feature type="region of interest" description="Disordered" evidence="1">
    <location>
        <begin position="661"/>
        <end position="722"/>
    </location>
</feature>
<proteinExistence type="predicted"/>
<protein>
    <recommendedName>
        <fullName evidence="4">Proline-, glutamic acid- and leucine-rich protein 1</fullName>
    </recommendedName>
</protein>
<feature type="compositionally biased region" description="Basic and acidic residues" evidence="1">
    <location>
        <begin position="529"/>
        <end position="541"/>
    </location>
</feature>